<dbReference type="AlphaFoldDB" id="A0A0E0RDZ2"/>
<dbReference type="Gramene" id="ORUFI12G03820.1">
    <property type="protein sequence ID" value="ORUFI12G03820.1"/>
    <property type="gene ID" value="ORUFI12G03820"/>
</dbReference>
<organism evidence="2 3">
    <name type="scientific">Oryza rufipogon</name>
    <name type="common">Brownbeard rice</name>
    <name type="synonym">Asian wild rice</name>
    <dbReference type="NCBI Taxonomy" id="4529"/>
    <lineage>
        <taxon>Eukaryota</taxon>
        <taxon>Viridiplantae</taxon>
        <taxon>Streptophyta</taxon>
        <taxon>Embryophyta</taxon>
        <taxon>Tracheophyta</taxon>
        <taxon>Spermatophyta</taxon>
        <taxon>Magnoliopsida</taxon>
        <taxon>Liliopsida</taxon>
        <taxon>Poales</taxon>
        <taxon>Poaceae</taxon>
        <taxon>BOP clade</taxon>
        <taxon>Oryzoideae</taxon>
        <taxon>Oryzeae</taxon>
        <taxon>Oryzinae</taxon>
        <taxon>Oryza</taxon>
    </lineage>
</organism>
<evidence type="ECO:0000256" key="1">
    <source>
        <dbReference type="SAM" id="MobiDB-lite"/>
    </source>
</evidence>
<keyword evidence="3" id="KW-1185">Reference proteome</keyword>
<feature type="region of interest" description="Disordered" evidence="1">
    <location>
        <begin position="1"/>
        <end position="62"/>
    </location>
</feature>
<evidence type="ECO:0000313" key="2">
    <source>
        <dbReference type="EnsemblPlants" id="ORUFI12G03820.1"/>
    </source>
</evidence>
<dbReference type="HOGENOM" id="CLU_2282055_0_0_1"/>
<reference evidence="3" key="1">
    <citation type="submission" date="2013-06" db="EMBL/GenBank/DDBJ databases">
        <authorList>
            <person name="Zhao Q."/>
        </authorList>
    </citation>
    <scope>NUCLEOTIDE SEQUENCE</scope>
    <source>
        <strain evidence="3">cv. W1943</strain>
    </source>
</reference>
<dbReference type="EnsemblPlants" id="ORUFI12G03820.1">
    <property type="protein sequence ID" value="ORUFI12G03820.1"/>
    <property type="gene ID" value="ORUFI12G03820"/>
</dbReference>
<proteinExistence type="predicted"/>
<protein>
    <submittedName>
        <fullName evidence="2">Uncharacterized protein</fullName>
    </submittedName>
</protein>
<evidence type="ECO:0000313" key="3">
    <source>
        <dbReference type="Proteomes" id="UP000008022"/>
    </source>
</evidence>
<name>A0A0E0RDZ2_ORYRU</name>
<dbReference type="Proteomes" id="UP000008022">
    <property type="component" value="Unassembled WGS sequence"/>
</dbReference>
<reference evidence="2" key="2">
    <citation type="submission" date="2015-06" db="UniProtKB">
        <authorList>
            <consortium name="EnsemblPlants"/>
        </authorList>
    </citation>
    <scope>IDENTIFICATION</scope>
</reference>
<sequence>MEKRIGTRFSKPSGPGLSRPNGNGELRSGKGAGEQEASGRVGEEQGRGRQRRGKGTTRGGRVCMVGAGTRDVFVMSSWVRTSEWEARAMAIIIINDASMAIA</sequence>
<accession>A0A0E0RDZ2</accession>